<sequence length="52" mass="5889">MEEEEEPCTQLSLDTINITWLFIKDAITIACSAYQSAVMYRPDYAVNGFKAP</sequence>
<accession>A0A080ZWB7</accession>
<dbReference type="AlphaFoldDB" id="A0A080ZWB7"/>
<dbReference type="EMBL" id="ANJA01002250">
    <property type="protein sequence ID" value="ETO70928.1"/>
    <property type="molecule type" value="Genomic_DNA"/>
</dbReference>
<evidence type="ECO:0000313" key="1">
    <source>
        <dbReference type="EMBL" id="ETO70928.1"/>
    </source>
</evidence>
<dbReference type="Proteomes" id="UP000028582">
    <property type="component" value="Unassembled WGS sequence"/>
</dbReference>
<reference evidence="1 2" key="1">
    <citation type="submission" date="2013-11" db="EMBL/GenBank/DDBJ databases">
        <title>The Genome Sequence of Phytophthora parasitica P1976.</title>
        <authorList>
            <consortium name="The Broad Institute Genomics Platform"/>
            <person name="Russ C."/>
            <person name="Tyler B."/>
            <person name="Panabieres F."/>
            <person name="Shan W."/>
            <person name="Tripathy S."/>
            <person name="Grunwald N."/>
            <person name="Machado M."/>
            <person name="Johnson C.S."/>
            <person name="Walker B."/>
            <person name="Young S."/>
            <person name="Zeng Q."/>
            <person name="Gargeya S."/>
            <person name="Fitzgerald M."/>
            <person name="Haas B."/>
            <person name="Abouelleil A."/>
            <person name="Allen A.W."/>
            <person name="Alvarado L."/>
            <person name="Arachchi H.M."/>
            <person name="Berlin A.M."/>
            <person name="Chapman S.B."/>
            <person name="Gainer-Dewar J."/>
            <person name="Goldberg J."/>
            <person name="Griggs A."/>
            <person name="Gujja S."/>
            <person name="Hansen M."/>
            <person name="Howarth C."/>
            <person name="Imamovic A."/>
            <person name="Ireland A."/>
            <person name="Larimer J."/>
            <person name="McCowan C."/>
            <person name="Murphy C."/>
            <person name="Pearson M."/>
            <person name="Poon T.W."/>
            <person name="Priest M."/>
            <person name="Roberts A."/>
            <person name="Saif S."/>
            <person name="Shea T."/>
            <person name="Sisk P."/>
            <person name="Sykes S."/>
            <person name="Wortman J."/>
            <person name="Nusbaum C."/>
            <person name="Birren B."/>
        </authorList>
    </citation>
    <scope>NUCLEOTIDE SEQUENCE [LARGE SCALE GENOMIC DNA]</scope>
    <source>
        <strain evidence="1 2">P1976</strain>
    </source>
</reference>
<protein>
    <submittedName>
        <fullName evidence="1">Uncharacterized protein</fullName>
    </submittedName>
</protein>
<evidence type="ECO:0000313" key="2">
    <source>
        <dbReference type="Proteomes" id="UP000028582"/>
    </source>
</evidence>
<dbReference type="OrthoDB" id="108685at2759"/>
<gene>
    <name evidence="1" type="ORF">F444_12673</name>
</gene>
<name>A0A080ZWB7_PHYNI</name>
<proteinExistence type="predicted"/>
<comment type="caution">
    <text evidence="1">The sequence shown here is derived from an EMBL/GenBank/DDBJ whole genome shotgun (WGS) entry which is preliminary data.</text>
</comment>
<organism evidence="1 2">
    <name type="scientific">Phytophthora nicotianae P1976</name>
    <dbReference type="NCBI Taxonomy" id="1317066"/>
    <lineage>
        <taxon>Eukaryota</taxon>
        <taxon>Sar</taxon>
        <taxon>Stramenopiles</taxon>
        <taxon>Oomycota</taxon>
        <taxon>Peronosporomycetes</taxon>
        <taxon>Peronosporales</taxon>
        <taxon>Peronosporaceae</taxon>
        <taxon>Phytophthora</taxon>
    </lineage>
</organism>